<organism evidence="1">
    <name type="scientific">Leptotrichia alba</name>
    <dbReference type="NCBI Taxonomy" id="3239304"/>
    <lineage>
        <taxon>Bacteria</taxon>
        <taxon>Fusobacteriati</taxon>
        <taxon>Fusobacteriota</taxon>
        <taxon>Fusobacteriia</taxon>
        <taxon>Fusobacteriales</taxon>
        <taxon>Leptotrichiaceae</taxon>
        <taxon>Leptotrichia</taxon>
    </lineage>
</organism>
<accession>A0AB39V8A7</accession>
<gene>
    <name evidence="1" type="ORF">AB8B28_05835</name>
</gene>
<reference evidence="1" key="1">
    <citation type="submission" date="2024-07" db="EMBL/GenBank/DDBJ databases">
        <authorList>
            <person name="Li X.-J."/>
            <person name="Wang X."/>
        </authorList>
    </citation>
    <scope>NUCLEOTIDE SEQUENCE</scope>
    <source>
        <strain evidence="1">HSP-536</strain>
    </source>
</reference>
<dbReference type="EMBL" id="CP165647">
    <property type="protein sequence ID" value="XDU63358.1"/>
    <property type="molecule type" value="Genomic_DNA"/>
</dbReference>
<evidence type="ECO:0000313" key="1">
    <source>
        <dbReference type="EMBL" id="XDU63358.1"/>
    </source>
</evidence>
<sequence length="67" mass="7769">MTPTTHKLNGELQIFPNISTLLLGVINKVNQHSDTTKLEDEDVIIDFWKKYTLMSIIYERNISFGKD</sequence>
<name>A0AB39V8A7_9FUSO</name>
<dbReference type="AlphaFoldDB" id="A0AB39V8A7"/>
<dbReference type="RefSeq" id="WP_369717436.1">
    <property type="nucleotide sequence ID" value="NZ_CP165647.1"/>
</dbReference>
<protein>
    <submittedName>
        <fullName evidence="1">Uncharacterized protein</fullName>
    </submittedName>
</protein>
<dbReference type="KEGG" id="lala:AB8B28_05835"/>
<proteinExistence type="predicted"/>